<dbReference type="EMBL" id="CP014476">
    <property type="protein sequence ID" value="AMK75935.1"/>
    <property type="molecule type" value="Genomic_DNA"/>
</dbReference>
<accession>A0A126T1H8</accession>
<evidence type="ECO:0000313" key="2">
    <source>
        <dbReference type="EMBL" id="AMK75935.1"/>
    </source>
</evidence>
<dbReference type="Proteomes" id="UP000030512">
    <property type="component" value="Chromosome"/>
</dbReference>
<evidence type="ECO:0000256" key="1">
    <source>
        <dbReference type="SAM" id="Phobius"/>
    </source>
</evidence>
<keyword evidence="3" id="KW-1185">Reference proteome</keyword>
<evidence type="ECO:0000313" key="3">
    <source>
        <dbReference type="Proteomes" id="UP000030512"/>
    </source>
</evidence>
<keyword evidence="1" id="KW-0472">Membrane</keyword>
<keyword evidence="1" id="KW-1133">Transmembrane helix</keyword>
<feature type="transmembrane region" description="Helical" evidence="1">
    <location>
        <begin position="155"/>
        <end position="172"/>
    </location>
</feature>
<proteinExistence type="predicted"/>
<reference evidence="2 3" key="1">
    <citation type="journal article" date="2015" name="Environ. Microbiol.">
        <title>Methane oxidation coupled to nitrate reduction under hypoxia by the Gammaproteobacterium Methylomonas denitrificans, sp. nov. type strain FJG1.</title>
        <authorList>
            <person name="Kits K.D."/>
            <person name="Klotz M.G."/>
            <person name="Stein L.Y."/>
        </authorList>
    </citation>
    <scope>NUCLEOTIDE SEQUENCE [LARGE SCALE GENOMIC DNA]</scope>
    <source>
        <strain evidence="2 3">FJG1</strain>
    </source>
</reference>
<feature type="transmembrane region" description="Helical" evidence="1">
    <location>
        <begin position="56"/>
        <end position="73"/>
    </location>
</feature>
<feature type="transmembrane region" description="Helical" evidence="1">
    <location>
        <begin position="26"/>
        <end position="44"/>
    </location>
</feature>
<dbReference type="AlphaFoldDB" id="A0A126T1H8"/>
<sequence length="260" mass="30188">MEEIYSISKIYYKTCVDFSLLKLKGAILFLSGFMFMVITLYLIFKHHGLREAQDHYFIAAQVVGMVLLLYARNEYDRNLVLLLQSKTQNASSDIKIQKALYLTSLTSHIGPSFFEVMKNINETQKIHRINKLFTPDSFGNSFVSFIYDPESKNRILSLLIYLISLITMLTVVKSESTISIYSIIEELNIHMIFGFFGWSAFIIILFYLVFIWMFTVAFSCIISPVMLTFANKRFLLKYLMTELSKYAFLDKKLAAQESNM</sequence>
<gene>
    <name evidence="2" type="ORF">JT25_005430</name>
</gene>
<dbReference type="KEGG" id="mdn:JT25_005430"/>
<dbReference type="RefSeq" id="WP_036275056.1">
    <property type="nucleotide sequence ID" value="NZ_CP014476.1"/>
</dbReference>
<feature type="transmembrane region" description="Helical" evidence="1">
    <location>
        <begin position="192"/>
        <end position="210"/>
    </location>
</feature>
<dbReference type="STRING" id="1538553.JT25_005430"/>
<name>A0A126T1H8_9GAMM</name>
<protein>
    <submittedName>
        <fullName evidence="2">Uncharacterized protein</fullName>
    </submittedName>
</protein>
<organism evidence="2 3">
    <name type="scientific">Methylomonas denitrificans</name>
    <dbReference type="NCBI Taxonomy" id="1538553"/>
    <lineage>
        <taxon>Bacteria</taxon>
        <taxon>Pseudomonadati</taxon>
        <taxon>Pseudomonadota</taxon>
        <taxon>Gammaproteobacteria</taxon>
        <taxon>Methylococcales</taxon>
        <taxon>Methylococcaceae</taxon>
        <taxon>Methylomonas</taxon>
    </lineage>
</organism>
<keyword evidence="1" id="KW-0812">Transmembrane</keyword>
<feature type="transmembrane region" description="Helical" evidence="1">
    <location>
        <begin position="216"/>
        <end position="235"/>
    </location>
</feature>